<dbReference type="Gene3D" id="3.40.50.1820">
    <property type="entry name" value="alpha/beta hydrolase"/>
    <property type="match status" value="1"/>
</dbReference>
<dbReference type="InterPro" id="IPR024499">
    <property type="entry name" value="Mbeg1-like"/>
</dbReference>
<comment type="caution">
    <text evidence="1">The sequence shown here is derived from an EMBL/GenBank/DDBJ whole genome shotgun (WGS) entry which is preliminary data.</text>
</comment>
<accession>A0A1A5YI88</accession>
<organism evidence="1 2">
    <name type="scientific">Paenibacillus oryzae</name>
    <dbReference type="NCBI Taxonomy" id="1844972"/>
    <lineage>
        <taxon>Bacteria</taxon>
        <taxon>Bacillati</taxon>
        <taxon>Bacillota</taxon>
        <taxon>Bacilli</taxon>
        <taxon>Bacillales</taxon>
        <taxon>Paenibacillaceae</taxon>
        <taxon>Paenibacillus</taxon>
    </lineage>
</organism>
<sequence>MPNIIDYLDWRGDISLKHSPFNEVDNLILSQLVYANLEYIVPSRWSGASITLKEASENYFAVYSEEEIAKISYVNRISVPLLRKLGQCPRFANAKLSKFEKITDLDRVKQFAAMVVELDDDSVFYAYRGTDNSIVGWKENFNMCLTTPIAAQYEALRYLEDTVGEGDAPLRLGGHSKGGNLAIYAAMMCRPAIKERILQVYNNDGPGFDGKIIKSAPYQQILDRIITIIPQSSVVGMLLEHEEAYTIVQSNAPLLMQHEAFSWEVMGNAFVKGESVEKKSELLDITLKSWLGQLDKMQRQQFVSAVFHVFDAGDIRTFEDLGRAKWAKISEMITALNQSPQYKAILIKMLRLLLREGRKAIMSAKKKKTKSDPGGIYFLE</sequence>
<name>A0A1A5YI88_9BACL</name>
<gene>
    <name evidence="1" type="ORF">A7K91_20140</name>
</gene>
<protein>
    <recommendedName>
        <fullName evidence="3">DUF2974 domain-containing protein</fullName>
    </recommendedName>
</protein>
<dbReference type="Pfam" id="PF11187">
    <property type="entry name" value="Mbeg1-like"/>
    <property type="match status" value="1"/>
</dbReference>
<dbReference type="InterPro" id="IPR029058">
    <property type="entry name" value="AB_hydrolase_fold"/>
</dbReference>
<proteinExistence type="predicted"/>
<dbReference type="SUPFAM" id="SSF53474">
    <property type="entry name" value="alpha/beta-Hydrolases"/>
    <property type="match status" value="1"/>
</dbReference>
<dbReference type="RefSeq" id="WP_068683497.1">
    <property type="nucleotide sequence ID" value="NZ_LYPA01000059.1"/>
</dbReference>
<evidence type="ECO:0000313" key="1">
    <source>
        <dbReference type="EMBL" id="OBR65294.1"/>
    </source>
</evidence>
<dbReference type="STRING" id="1844972.A7K91_20140"/>
<evidence type="ECO:0000313" key="2">
    <source>
        <dbReference type="Proteomes" id="UP000092024"/>
    </source>
</evidence>
<dbReference type="AlphaFoldDB" id="A0A1A5YI88"/>
<evidence type="ECO:0008006" key="3">
    <source>
        <dbReference type="Google" id="ProtNLM"/>
    </source>
</evidence>
<keyword evidence="2" id="KW-1185">Reference proteome</keyword>
<dbReference type="EMBL" id="LYPA01000059">
    <property type="protein sequence ID" value="OBR65294.1"/>
    <property type="molecule type" value="Genomic_DNA"/>
</dbReference>
<dbReference type="Proteomes" id="UP000092024">
    <property type="component" value="Unassembled WGS sequence"/>
</dbReference>
<reference evidence="1 2" key="1">
    <citation type="submission" date="2016-05" db="EMBL/GenBank/DDBJ databases">
        <title>Paenibacillus oryzae. sp. nov., isolated from the rice root.</title>
        <authorList>
            <person name="Zhang J."/>
            <person name="Zhang X."/>
        </authorList>
    </citation>
    <scope>NUCLEOTIDE SEQUENCE [LARGE SCALE GENOMIC DNA]</scope>
    <source>
        <strain evidence="1 2">1DrF-4</strain>
    </source>
</reference>
<dbReference type="OrthoDB" id="9769481at2"/>